<sequence>MKKKIIYSLIMLVLLTVSCGPRRYKCGPYRKCENSIEKNKNHSFYREFHKIANC</sequence>
<proteinExistence type="predicted"/>
<reference evidence="1" key="1">
    <citation type="submission" date="2022-10" db="EMBL/GenBank/DDBJ databases">
        <title>Flavobacterium sp. nov., a bacterium isolated from lake sediment.</title>
        <authorList>
            <person name="Qu J.-H."/>
        </authorList>
    </citation>
    <scope>NUCLEOTIDE SEQUENCE</scope>
    <source>
        <strain evidence="1">TH16-21</strain>
    </source>
</reference>
<organism evidence="1 2">
    <name type="scientific">Flavobacterium lacisediminis</name>
    <dbReference type="NCBI Taxonomy" id="2989705"/>
    <lineage>
        <taxon>Bacteria</taxon>
        <taxon>Pseudomonadati</taxon>
        <taxon>Bacteroidota</taxon>
        <taxon>Flavobacteriia</taxon>
        <taxon>Flavobacteriales</taxon>
        <taxon>Flavobacteriaceae</taxon>
        <taxon>Flavobacterium</taxon>
    </lineage>
</organism>
<gene>
    <name evidence="1" type="ORF">OJ995_03010</name>
</gene>
<comment type="caution">
    <text evidence="1">The sequence shown here is derived from an EMBL/GenBank/DDBJ whole genome shotgun (WGS) entry which is preliminary data.</text>
</comment>
<dbReference type="Proteomes" id="UP001165677">
    <property type="component" value="Unassembled WGS sequence"/>
</dbReference>
<keyword evidence="2" id="KW-1185">Reference proteome</keyword>
<dbReference type="EMBL" id="JAPCIO010000002">
    <property type="protein sequence ID" value="MCW1147194.1"/>
    <property type="molecule type" value="Genomic_DNA"/>
</dbReference>
<protein>
    <recommendedName>
        <fullName evidence="3">Lipoprotein</fullName>
    </recommendedName>
</protein>
<evidence type="ECO:0000313" key="1">
    <source>
        <dbReference type="EMBL" id="MCW1147194.1"/>
    </source>
</evidence>
<accession>A0ABT3EGD4</accession>
<evidence type="ECO:0000313" key="2">
    <source>
        <dbReference type="Proteomes" id="UP001165677"/>
    </source>
</evidence>
<dbReference type="PROSITE" id="PS51257">
    <property type="entry name" value="PROKAR_LIPOPROTEIN"/>
    <property type="match status" value="1"/>
</dbReference>
<name>A0ABT3EGD4_9FLAO</name>
<evidence type="ECO:0008006" key="3">
    <source>
        <dbReference type="Google" id="ProtNLM"/>
    </source>
</evidence>